<protein>
    <recommendedName>
        <fullName evidence="4">Cell wall binding repeat 2</fullName>
    </recommendedName>
</protein>
<feature type="signal peptide" evidence="1">
    <location>
        <begin position="1"/>
        <end position="26"/>
    </location>
</feature>
<dbReference type="EMBL" id="CP031165">
    <property type="protein sequence ID" value="AXV09190.1"/>
    <property type="molecule type" value="Genomic_DNA"/>
</dbReference>
<evidence type="ECO:0008006" key="4">
    <source>
        <dbReference type="Google" id="ProtNLM"/>
    </source>
</evidence>
<dbReference type="AlphaFoldDB" id="A0A346Y3Z3"/>
<reference evidence="2 3" key="1">
    <citation type="submission" date="2018-09" db="EMBL/GenBank/DDBJ databases">
        <title>Complete genome sequence of Euzebya sp. DY32-46 isolated from seawater of Pacific Ocean.</title>
        <authorList>
            <person name="Xu L."/>
            <person name="Wu Y.-H."/>
            <person name="Xu X.-W."/>
        </authorList>
    </citation>
    <scope>NUCLEOTIDE SEQUENCE [LARGE SCALE GENOMIC DNA]</scope>
    <source>
        <strain evidence="2 3">DY32-46</strain>
    </source>
</reference>
<gene>
    <name evidence="2" type="ORF">DVS28_a4529</name>
</gene>
<dbReference type="Pfam" id="PF04122">
    <property type="entry name" value="CW_binding_2"/>
    <property type="match status" value="2"/>
</dbReference>
<dbReference type="InterPro" id="IPR007253">
    <property type="entry name" value="Cell_wall-bd_2"/>
</dbReference>
<name>A0A346Y3Z3_9ACTN</name>
<dbReference type="PANTHER" id="PTHR30032">
    <property type="entry name" value="N-ACETYLMURAMOYL-L-ALANINE AMIDASE-RELATED"/>
    <property type="match status" value="1"/>
</dbReference>
<dbReference type="SUPFAM" id="SSF69304">
    <property type="entry name" value="Tricorn protease N-terminal domain"/>
    <property type="match status" value="1"/>
</dbReference>
<feature type="chain" id="PRO_5016864938" description="Cell wall binding repeat 2" evidence="1">
    <location>
        <begin position="27"/>
        <end position="686"/>
    </location>
</feature>
<dbReference type="KEGG" id="euz:DVS28_a4529"/>
<evidence type="ECO:0000313" key="3">
    <source>
        <dbReference type="Proteomes" id="UP000264006"/>
    </source>
</evidence>
<accession>A0A346Y3Z3</accession>
<keyword evidence="1" id="KW-0732">Signal</keyword>
<proteinExistence type="predicted"/>
<dbReference type="Gene3D" id="2.120.10.30">
    <property type="entry name" value="TolB, C-terminal domain"/>
    <property type="match status" value="1"/>
</dbReference>
<dbReference type="InterPro" id="IPR051922">
    <property type="entry name" value="Bact_Sporulation_Assoc"/>
</dbReference>
<dbReference type="PANTHER" id="PTHR30032:SF8">
    <property type="entry name" value="GERMINATION-SPECIFIC N-ACETYLMURAMOYL-L-ALANINE AMIDASE"/>
    <property type="match status" value="1"/>
</dbReference>
<dbReference type="OrthoDB" id="4851366at2"/>
<dbReference type="Proteomes" id="UP000264006">
    <property type="component" value="Chromosome"/>
</dbReference>
<dbReference type="Gene3D" id="3.40.50.12090">
    <property type="match status" value="1"/>
</dbReference>
<keyword evidence="3" id="KW-1185">Reference proteome</keyword>
<dbReference type="InterPro" id="IPR011042">
    <property type="entry name" value="6-blade_b-propeller_TolB-like"/>
</dbReference>
<dbReference type="RefSeq" id="WP_114593410.1">
    <property type="nucleotide sequence ID" value="NZ_CP031165.1"/>
</dbReference>
<sequence length="686" mass="71240">MATRRTLATVLAAALLLALSVQPVVGQPPTTARLGDSTDVVLAAVDVSRATFSHGAAEYAVIGRDDSFPDNLAATSLAGTRGPLLYTTGGATAYLRSETLVELQRVVAPLDSTCTTADAEEGFHVYLVGGTNAVSATAEQQLVDANYCVFRLAGDSRYETAAAIASEVRRRFGSEEVLIARADDWADAATGGAYAAFADVPILVTDTGSLHPAAEAFLAEPGFSGLPATSRAHVLGGTAAISAGVEDEIAAYADTNRVAGTARDLTALAIETQLWGNDAGTGRQLVNGYAELGWAYAFAAAPTAAVDRTPQVYTFGDVLIDSACAHLVDERAQHATGIGPELLMLPQVLDAAAAAMATGSCDGEPVAGSAETLVFVVDDVLDPEAGSTPGLYVAETSGANPRLLRAGDFYGLPSWDPTASWVVAPEDTDGDGLAESIAQVWLDGRREILHSVAQPVGGGQTTIGNVAVNPRVTKSVEIAFEQITFDRGEGDPLVEVLVHSAKGGTISLTESGSAQLSSDPYDHRGLLTLSDGGIVRYEDEVTLELVDLAPGDFAYPEWSADGDIAYRSTNGLDVTLPGANGGAFTVTPESVHDHDWFPSGDRLAYGYFDNALGEPVVAVSDLKGTNPGVEQVLPGYGRPEVSADGTHLALIGPEGIEVLDLETNATTRIAPVSFTYAYPPYYADGG</sequence>
<organism evidence="2 3">
    <name type="scientific">Euzebya pacifica</name>
    <dbReference type="NCBI Taxonomy" id="1608957"/>
    <lineage>
        <taxon>Bacteria</taxon>
        <taxon>Bacillati</taxon>
        <taxon>Actinomycetota</taxon>
        <taxon>Nitriliruptoria</taxon>
        <taxon>Euzebyales</taxon>
    </lineage>
</organism>
<evidence type="ECO:0000256" key="1">
    <source>
        <dbReference type="SAM" id="SignalP"/>
    </source>
</evidence>
<evidence type="ECO:0000313" key="2">
    <source>
        <dbReference type="EMBL" id="AXV09190.1"/>
    </source>
</evidence>